<organism evidence="1 2">
    <name type="scientific">Dendrothele bispora (strain CBS 962.96)</name>
    <dbReference type="NCBI Taxonomy" id="1314807"/>
    <lineage>
        <taxon>Eukaryota</taxon>
        <taxon>Fungi</taxon>
        <taxon>Dikarya</taxon>
        <taxon>Basidiomycota</taxon>
        <taxon>Agaricomycotina</taxon>
        <taxon>Agaricomycetes</taxon>
        <taxon>Agaricomycetidae</taxon>
        <taxon>Agaricales</taxon>
        <taxon>Agaricales incertae sedis</taxon>
        <taxon>Dendrothele</taxon>
    </lineage>
</organism>
<sequence>MSTGTIPEAVSSYFLGLQPIVNVVQSKVQIATRHRKDLQTLVTIIKMTLDDAKNKIKELRVEELKKHLDCLHESVHIPESKGTSPPQILIIISRLVKKILDWWFWDTDASTIEGYRKQLDDWRKDFRCEASWMYLTASGQNKTDCTHTTSARVSDMDPVRIVTPPSHIRFDASTSLNRSGISRSTVNGLGRTLHQDFLLSTFGTK</sequence>
<name>A0A4S8KN35_DENBC</name>
<gene>
    <name evidence="1" type="ORF">K435DRAFT_812783</name>
</gene>
<protein>
    <submittedName>
        <fullName evidence="1">Uncharacterized protein</fullName>
    </submittedName>
</protein>
<evidence type="ECO:0000313" key="2">
    <source>
        <dbReference type="Proteomes" id="UP000297245"/>
    </source>
</evidence>
<accession>A0A4S8KN35</accession>
<evidence type="ECO:0000313" key="1">
    <source>
        <dbReference type="EMBL" id="THU77066.1"/>
    </source>
</evidence>
<reference evidence="1 2" key="1">
    <citation type="journal article" date="2019" name="Nat. Ecol. Evol.">
        <title>Megaphylogeny resolves global patterns of mushroom evolution.</title>
        <authorList>
            <person name="Varga T."/>
            <person name="Krizsan K."/>
            <person name="Foldi C."/>
            <person name="Dima B."/>
            <person name="Sanchez-Garcia M."/>
            <person name="Sanchez-Ramirez S."/>
            <person name="Szollosi G.J."/>
            <person name="Szarkandi J.G."/>
            <person name="Papp V."/>
            <person name="Albert L."/>
            <person name="Andreopoulos W."/>
            <person name="Angelini C."/>
            <person name="Antonin V."/>
            <person name="Barry K.W."/>
            <person name="Bougher N.L."/>
            <person name="Buchanan P."/>
            <person name="Buyck B."/>
            <person name="Bense V."/>
            <person name="Catcheside P."/>
            <person name="Chovatia M."/>
            <person name="Cooper J."/>
            <person name="Damon W."/>
            <person name="Desjardin D."/>
            <person name="Finy P."/>
            <person name="Geml J."/>
            <person name="Haridas S."/>
            <person name="Hughes K."/>
            <person name="Justo A."/>
            <person name="Karasinski D."/>
            <person name="Kautmanova I."/>
            <person name="Kiss B."/>
            <person name="Kocsube S."/>
            <person name="Kotiranta H."/>
            <person name="LaButti K.M."/>
            <person name="Lechner B.E."/>
            <person name="Liimatainen K."/>
            <person name="Lipzen A."/>
            <person name="Lukacs Z."/>
            <person name="Mihaltcheva S."/>
            <person name="Morgado L.N."/>
            <person name="Niskanen T."/>
            <person name="Noordeloos M.E."/>
            <person name="Ohm R.A."/>
            <person name="Ortiz-Santana B."/>
            <person name="Ovrebo C."/>
            <person name="Racz N."/>
            <person name="Riley R."/>
            <person name="Savchenko A."/>
            <person name="Shiryaev A."/>
            <person name="Soop K."/>
            <person name="Spirin V."/>
            <person name="Szebenyi C."/>
            <person name="Tomsovsky M."/>
            <person name="Tulloss R.E."/>
            <person name="Uehling J."/>
            <person name="Grigoriev I.V."/>
            <person name="Vagvolgyi C."/>
            <person name="Papp T."/>
            <person name="Martin F.M."/>
            <person name="Miettinen O."/>
            <person name="Hibbett D.S."/>
            <person name="Nagy L.G."/>
        </authorList>
    </citation>
    <scope>NUCLEOTIDE SEQUENCE [LARGE SCALE GENOMIC DNA]</scope>
    <source>
        <strain evidence="1 2">CBS 962.96</strain>
    </source>
</reference>
<dbReference type="AlphaFoldDB" id="A0A4S8KN35"/>
<dbReference type="EMBL" id="ML180572">
    <property type="protein sequence ID" value="THU77066.1"/>
    <property type="molecule type" value="Genomic_DNA"/>
</dbReference>
<keyword evidence="2" id="KW-1185">Reference proteome</keyword>
<proteinExistence type="predicted"/>
<dbReference type="Proteomes" id="UP000297245">
    <property type="component" value="Unassembled WGS sequence"/>
</dbReference>